<reference evidence="2" key="3">
    <citation type="submission" date="2025-09" db="UniProtKB">
        <authorList>
            <consortium name="Ensembl"/>
        </authorList>
    </citation>
    <scope>IDENTIFICATION</scope>
</reference>
<keyword evidence="3" id="KW-1185">Reference proteome</keyword>
<evidence type="ECO:0000256" key="1">
    <source>
        <dbReference type="SAM" id="Phobius"/>
    </source>
</evidence>
<sequence length="95" mass="11117">MNVCKERVSFTLLHPCYHSIIQRRCPVYYYDCCLIAVVVVVVCLQEVLRNLVKRYVAAMIRDAKTEEGLTEENFKELKQDISSFRYEVMGMMKTG</sequence>
<evidence type="ECO:0000313" key="3">
    <source>
        <dbReference type="Proteomes" id="UP000314982"/>
    </source>
</evidence>
<accession>A0A4W5PCC0</accession>
<dbReference type="AlphaFoldDB" id="A0A4W5PCC0"/>
<evidence type="ECO:0000313" key="2">
    <source>
        <dbReference type="Ensembl" id="ENSHHUP00000059250.1"/>
    </source>
</evidence>
<proteinExistence type="predicted"/>
<dbReference type="Proteomes" id="UP000314982">
    <property type="component" value="Unassembled WGS sequence"/>
</dbReference>
<reference evidence="2" key="2">
    <citation type="submission" date="2025-08" db="UniProtKB">
        <authorList>
            <consortium name="Ensembl"/>
        </authorList>
    </citation>
    <scope>IDENTIFICATION</scope>
</reference>
<keyword evidence="1" id="KW-1133">Transmembrane helix</keyword>
<name>A0A4W5PCC0_9TELE</name>
<keyword evidence="1" id="KW-0812">Transmembrane</keyword>
<keyword evidence="1" id="KW-0472">Membrane</keyword>
<dbReference type="Ensembl" id="ENSHHUT00000061270.1">
    <property type="protein sequence ID" value="ENSHHUP00000059250.1"/>
    <property type="gene ID" value="ENSHHUG00000035213.1"/>
</dbReference>
<protein>
    <submittedName>
        <fullName evidence="2">Uncharacterized protein</fullName>
    </submittedName>
</protein>
<dbReference type="STRING" id="62062.ENSHHUP00000059250"/>
<reference evidence="3" key="1">
    <citation type="submission" date="2018-06" db="EMBL/GenBank/DDBJ databases">
        <title>Genome assembly of Danube salmon.</title>
        <authorList>
            <person name="Macqueen D.J."/>
            <person name="Gundappa M.K."/>
        </authorList>
    </citation>
    <scope>NUCLEOTIDE SEQUENCE [LARGE SCALE GENOMIC DNA]</scope>
</reference>
<organism evidence="2 3">
    <name type="scientific">Hucho hucho</name>
    <name type="common">huchen</name>
    <dbReference type="NCBI Taxonomy" id="62062"/>
    <lineage>
        <taxon>Eukaryota</taxon>
        <taxon>Metazoa</taxon>
        <taxon>Chordata</taxon>
        <taxon>Craniata</taxon>
        <taxon>Vertebrata</taxon>
        <taxon>Euteleostomi</taxon>
        <taxon>Actinopterygii</taxon>
        <taxon>Neopterygii</taxon>
        <taxon>Teleostei</taxon>
        <taxon>Protacanthopterygii</taxon>
        <taxon>Salmoniformes</taxon>
        <taxon>Salmonidae</taxon>
        <taxon>Salmoninae</taxon>
        <taxon>Hucho</taxon>
    </lineage>
</organism>
<feature type="transmembrane region" description="Helical" evidence="1">
    <location>
        <begin position="27"/>
        <end position="44"/>
    </location>
</feature>